<dbReference type="PATRIC" id="fig|477184.5.peg.1207"/>
<feature type="domain" description="Ysc84 actin-binding" evidence="2">
    <location>
        <begin position="111"/>
        <end position="194"/>
    </location>
</feature>
<dbReference type="InterPro" id="IPR007461">
    <property type="entry name" value="Ysc84_actin-binding"/>
</dbReference>
<protein>
    <recommendedName>
        <fullName evidence="2">Ysc84 actin-binding domain-containing protein</fullName>
    </recommendedName>
</protein>
<dbReference type="RefSeq" id="WP_008159925.1">
    <property type="nucleotide sequence ID" value="NZ_AGUF01000028.1"/>
</dbReference>
<keyword evidence="1" id="KW-0732">Signal</keyword>
<feature type="chain" id="PRO_5003532828" description="Ysc84 actin-binding domain-containing protein" evidence="1">
    <location>
        <begin position="26"/>
        <end position="198"/>
    </location>
</feature>
<dbReference type="Pfam" id="PF04366">
    <property type="entry name" value="Ysc84"/>
    <property type="match status" value="1"/>
</dbReference>
<reference evidence="3 4" key="1">
    <citation type="journal article" date="2012" name="J. Bacteriol.">
        <title>Genome sequence of the highly efficient arsenite-oxidizing bacterium Achromobacter arsenitoxydans SY8.</title>
        <authorList>
            <person name="Li X."/>
            <person name="Hu Y."/>
            <person name="Gong J."/>
            <person name="Lin Y."/>
            <person name="Johnstone L."/>
            <person name="Rensing C."/>
            <person name="Wang G."/>
        </authorList>
    </citation>
    <scope>NUCLEOTIDE SEQUENCE [LARGE SCALE GENOMIC DNA]</scope>
    <source>
        <strain evidence="3 4">SY8</strain>
    </source>
</reference>
<evidence type="ECO:0000313" key="3">
    <source>
        <dbReference type="EMBL" id="EHK67287.1"/>
    </source>
</evidence>
<dbReference type="Proteomes" id="UP000003113">
    <property type="component" value="Unassembled WGS sequence"/>
</dbReference>
<dbReference type="eggNOG" id="COG2930">
    <property type="taxonomic scope" value="Bacteria"/>
</dbReference>
<dbReference type="STRING" id="477184.KYC_06101"/>
<dbReference type="OrthoDB" id="198978at2"/>
<sequence length="198" mass="20140">MFDTFPVLRRTGIAAAIGVAGLLFAGCTTTTPSKSSAASTAEQRQSMNSAANATLSKLYEASPQSKELVARAKGVLIFPDVLSGSFIVGAEHGNGVLRVGGANAGYYSTTAGSIGFQAGAQSKAMVLLFMTDDALTKFRNSSGWTVGADATVAVVNIGANGRIDTNTAQQPIVGFVMNNGGLMAGVSLAGTKISKLEP</sequence>
<evidence type="ECO:0000259" key="2">
    <source>
        <dbReference type="Pfam" id="PF04366"/>
    </source>
</evidence>
<dbReference type="CDD" id="cd11524">
    <property type="entry name" value="SYLF"/>
    <property type="match status" value="1"/>
</dbReference>
<dbReference type="AlphaFoldDB" id="H0F381"/>
<evidence type="ECO:0000256" key="1">
    <source>
        <dbReference type="SAM" id="SignalP"/>
    </source>
</evidence>
<dbReference type="EMBL" id="AGUF01000028">
    <property type="protein sequence ID" value="EHK67287.1"/>
    <property type="molecule type" value="Genomic_DNA"/>
</dbReference>
<keyword evidence="4" id="KW-1185">Reference proteome</keyword>
<organism evidence="3 4">
    <name type="scientific">Achromobacter arsenitoxydans SY8</name>
    <dbReference type="NCBI Taxonomy" id="477184"/>
    <lineage>
        <taxon>Bacteria</taxon>
        <taxon>Pseudomonadati</taxon>
        <taxon>Pseudomonadota</taxon>
        <taxon>Betaproteobacteria</taxon>
        <taxon>Burkholderiales</taxon>
        <taxon>Alcaligenaceae</taxon>
        <taxon>Achromobacter</taxon>
    </lineage>
</organism>
<accession>H0F381</accession>
<gene>
    <name evidence="3" type="ORF">KYC_06101</name>
</gene>
<proteinExistence type="predicted"/>
<feature type="signal peptide" evidence="1">
    <location>
        <begin position="1"/>
        <end position="25"/>
    </location>
</feature>
<comment type="caution">
    <text evidence="3">The sequence shown here is derived from an EMBL/GenBank/DDBJ whole genome shotgun (WGS) entry which is preliminary data.</text>
</comment>
<name>H0F381_9BURK</name>
<evidence type="ECO:0000313" key="4">
    <source>
        <dbReference type="Proteomes" id="UP000003113"/>
    </source>
</evidence>